<dbReference type="InterPro" id="IPR011429">
    <property type="entry name" value="Cyt_c_Planctomycete-type"/>
</dbReference>
<evidence type="ECO:0000259" key="4">
    <source>
        <dbReference type="Pfam" id="PF07631"/>
    </source>
</evidence>
<keyword evidence="8" id="KW-1185">Reference proteome</keyword>
<evidence type="ECO:0000259" key="1">
    <source>
        <dbReference type="Pfam" id="PF07624"/>
    </source>
</evidence>
<dbReference type="Pfam" id="PF07637">
    <property type="entry name" value="PSD5"/>
    <property type="match status" value="1"/>
</dbReference>
<sequence>MTSARYTRHYLLSAALVCVAQEPDLATFQADIEPILSSTCLPCHGPEKERGGFRVDELDPDLVHGEDVDLWLDVLSVVSNGEMPPEGEGELAGADRGQLVEWLSIEVQNASMARKGAIEHSALRRMTRYEYEYALQDLFGLPYRFADDLPPDPTSEDGFQNSSELLHLSPSQLRAYFESGRSALLAATVRGERPAPVYWDIPMDVAAKGEWERQNSEVATVRGKHADDPQKLEEELAKLRKRFAGRPGGAHFESLVTGRVGRQSWNYNGAQFAWAPTAERPSDMGYTTGAVIDHVGVIPRGQGFMVELGEKLPEDGLLRVRVLASRAESAGEGRPDPSLQLHFGWQASNDSRAVVRISDSDLAIDALPGSPAVYEFLVPMHEVAPRNWVRKTAKMGELPSPSEYIKLVNSSLSGGAIHLHHVQVEAPVYEQWPPASHLCVFPESPHASDEPVYAREVLASFLTRAWRRAPSADELERKLALFERLRPESEDFQSAMIEVLATVLSSPNFLFVGIPPGASDALDSVSEASREAALATRLAMFLWCSTPDDELLALADRGELSDPAVLDEQVERMLADPRAERFPKHFVRQWLGMSLLDYLQIDRKVYPQFDTALKESMAQEPVAFFRELLRSDGSVLGFLHSDFTMADERLASHYGIGGVTGNDFRRVPVGDQRSRGGLLAQAGLLAMNSDGKDSHPLKRGVWLLERLLNDPPPPPPPAVPMIDLADPRIAQMTLKERIEDHRNDPACISCHAKIDPWGIAFENFDAAGSWRDEVQGKPIDANSVLFNGQELAGIEGLKRFLLDNRQDQFVAALVHKMSAFALGRPLSFGDRAALDAIAADVRAGGDGLATMVKAIATSELFVAM</sequence>
<accession>A0A518EZP1</accession>
<dbReference type="InterPro" id="IPR013036">
    <property type="entry name" value="DUF1587"/>
</dbReference>
<dbReference type="Pfam" id="PF07631">
    <property type="entry name" value="PSD4"/>
    <property type="match status" value="1"/>
</dbReference>
<name>A0A518EZP1_9BACT</name>
<dbReference type="OrthoDB" id="175242at2"/>
<evidence type="ECO:0000259" key="5">
    <source>
        <dbReference type="Pfam" id="PF07635"/>
    </source>
</evidence>
<evidence type="ECO:0000259" key="3">
    <source>
        <dbReference type="Pfam" id="PF07627"/>
    </source>
</evidence>
<organism evidence="7 8">
    <name type="scientific">Saltatorellus ferox</name>
    <dbReference type="NCBI Taxonomy" id="2528018"/>
    <lineage>
        <taxon>Bacteria</taxon>
        <taxon>Pseudomonadati</taxon>
        <taxon>Planctomycetota</taxon>
        <taxon>Planctomycetia</taxon>
        <taxon>Planctomycetia incertae sedis</taxon>
        <taxon>Saltatorellus</taxon>
    </lineage>
</organism>
<dbReference type="InterPro" id="IPR013039">
    <property type="entry name" value="DUF1588"/>
</dbReference>
<dbReference type="Pfam" id="PF07635">
    <property type="entry name" value="PSCyt1"/>
    <property type="match status" value="1"/>
</dbReference>
<dbReference type="InterPro" id="IPR013042">
    <property type="entry name" value="DUF1592"/>
</dbReference>
<dbReference type="EMBL" id="CP036434">
    <property type="protein sequence ID" value="QDV09552.1"/>
    <property type="molecule type" value="Genomic_DNA"/>
</dbReference>
<feature type="domain" description="DUF1595" evidence="6">
    <location>
        <begin position="453"/>
        <end position="512"/>
    </location>
</feature>
<dbReference type="Pfam" id="PF07626">
    <property type="entry name" value="PSD3"/>
    <property type="match status" value="1"/>
</dbReference>
<dbReference type="Pfam" id="PF07627">
    <property type="entry name" value="PSCyt3"/>
    <property type="match status" value="1"/>
</dbReference>
<feature type="domain" description="DUF1588" evidence="3">
    <location>
        <begin position="675"/>
        <end position="773"/>
    </location>
</feature>
<proteinExistence type="predicted"/>
<dbReference type="Pfam" id="PF07624">
    <property type="entry name" value="PSD2"/>
    <property type="match status" value="1"/>
</dbReference>
<reference evidence="7 8" key="1">
    <citation type="submission" date="2019-02" db="EMBL/GenBank/DDBJ databases">
        <title>Deep-cultivation of Planctomycetes and their phenomic and genomic characterization uncovers novel biology.</title>
        <authorList>
            <person name="Wiegand S."/>
            <person name="Jogler M."/>
            <person name="Boedeker C."/>
            <person name="Pinto D."/>
            <person name="Vollmers J."/>
            <person name="Rivas-Marin E."/>
            <person name="Kohn T."/>
            <person name="Peeters S.H."/>
            <person name="Heuer A."/>
            <person name="Rast P."/>
            <person name="Oberbeckmann S."/>
            <person name="Bunk B."/>
            <person name="Jeske O."/>
            <person name="Meyerdierks A."/>
            <person name="Storesund J.E."/>
            <person name="Kallscheuer N."/>
            <person name="Luecker S."/>
            <person name="Lage O.M."/>
            <person name="Pohl T."/>
            <person name="Merkel B.J."/>
            <person name="Hornburger P."/>
            <person name="Mueller R.-W."/>
            <person name="Bruemmer F."/>
            <person name="Labrenz M."/>
            <person name="Spormann A.M."/>
            <person name="Op den Camp H."/>
            <person name="Overmann J."/>
            <person name="Amann R."/>
            <person name="Jetten M.S.M."/>
            <person name="Mascher T."/>
            <person name="Medema M.H."/>
            <person name="Devos D.P."/>
            <person name="Kaster A.-K."/>
            <person name="Ovreas L."/>
            <person name="Rohde M."/>
            <person name="Galperin M.Y."/>
            <person name="Jogler C."/>
        </authorList>
    </citation>
    <scope>NUCLEOTIDE SEQUENCE [LARGE SCALE GENOMIC DNA]</scope>
    <source>
        <strain evidence="7 8">Poly30</strain>
    </source>
</reference>
<feature type="domain" description="DUF1585" evidence="1">
    <location>
        <begin position="787"/>
        <end position="861"/>
    </location>
</feature>
<evidence type="ECO:0000313" key="8">
    <source>
        <dbReference type="Proteomes" id="UP000320390"/>
    </source>
</evidence>
<dbReference type="Proteomes" id="UP000320390">
    <property type="component" value="Chromosome"/>
</dbReference>
<feature type="domain" description="DUF1592" evidence="4">
    <location>
        <begin position="532"/>
        <end position="656"/>
    </location>
</feature>
<dbReference type="InterPro" id="IPR011478">
    <property type="entry name" value="DUF1585"/>
</dbReference>
<gene>
    <name evidence="7" type="ORF">Poly30_51100</name>
</gene>
<evidence type="ECO:0000259" key="2">
    <source>
        <dbReference type="Pfam" id="PF07626"/>
    </source>
</evidence>
<dbReference type="InterPro" id="IPR013043">
    <property type="entry name" value="DUF1595"/>
</dbReference>
<feature type="domain" description="Cytochrome C Planctomycete-type" evidence="5">
    <location>
        <begin position="40"/>
        <end position="87"/>
    </location>
</feature>
<protein>
    <submittedName>
        <fullName evidence="7">Planctomycete cytochrome C</fullName>
    </submittedName>
</protein>
<dbReference type="RefSeq" id="WP_145204113.1">
    <property type="nucleotide sequence ID" value="NZ_CP036434.1"/>
</dbReference>
<evidence type="ECO:0000259" key="6">
    <source>
        <dbReference type="Pfam" id="PF07637"/>
    </source>
</evidence>
<dbReference type="AlphaFoldDB" id="A0A518EZP1"/>
<evidence type="ECO:0000313" key="7">
    <source>
        <dbReference type="EMBL" id="QDV09552.1"/>
    </source>
</evidence>
<feature type="domain" description="DUF1587" evidence="2">
    <location>
        <begin position="124"/>
        <end position="187"/>
    </location>
</feature>